<evidence type="ECO:0000313" key="3">
    <source>
        <dbReference type="Proteomes" id="UP000071641"/>
    </source>
</evidence>
<evidence type="ECO:0000256" key="1">
    <source>
        <dbReference type="ARBA" id="ARBA00023239"/>
    </source>
</evidence>
<sequence>MDRSFIDGLRNSQGELDKEAIRSILAYGDAFLFVDLVRELTESKVVAQYEIPESSELIDAHFKHVSMMPGVLMGEALAQAGIVLVHYRSEFEEETDVIASTVSQMRFKSPALPGNTLEAHVTIKAINRLGARLMGNSYVNGREVLSATFDVTFIKRKNLIEHISQQVMS</sequence>
<dbReference type="EC" id="4.2.1.59" evidence="2"/>
<dbReference type="AlphaFoldDB" id="A0A128F882"/>
<reference evidence="3" key="1">
    <citation type="submission" date="2016-02" db="EMBL/GenBank/DDBJ databases">
        <authorList>
            <person name="Rodrigo-Torres Lidia"/>
            <person name="Arahal R.David."/>
        </authorList>
    </citation>
    <scope>NUCLEOTIDE SEQUENCE [LARGE SCALE GENOMIC DNA]</scope>
    <source>
        <strain evidence="3">CECT 9029</strain>
    </source>
</reference>
<dbReference type="InterPro" id="IPR013114">
    <property type="entry name" value="FabA_FabZ"/>
</dbReference>
<dbReference type="Proteomes" id="UP000071641">
    <property type="component" value="Unassembled WGS sequence"/>
</dbReference>
<dbReference type="OrthoDB" id="9772788at2"/>
<proteinExistence type="predicted"/>
<dbReference type="RefSeq" id="WP_062665269.1">
    <property type="nucleotide sequence ID" value="NZ_FIZX01000002.1"/>
</dbReference>
<dbReference type="GO" id="GO:0019171">
    <property type="term" value="F:(3R)-hydroxyacyl-[acyl-carrier-protein] dehydratase activity"/>
    <property type="evidence" value="ECO:0007669"/>
    <property type="project" value="UniProtKB-EC"/>
</dbReference>
<dbReference type="STRING" id="1796497.GCE9029_03582"/>
<dbReference type="Pfam" id="PF07977">
    <property type="entry name" value="FabA"/>
    <property type="match status" value="1"/>
</dbReference>
<dbReference type="PANTHER" id="PTHR30272:SF1">
    <property type="entry name" value="3-HYDROXYACYL-[ACYL-CARRIER-PROTEIN] DEHYDRATASE"/>
    <property type="match status" value="1"/>
</dbReference>
<dbReference type="PANTHER" id="PTHR30272">
    <property type="entry name" value="3-HYDROXYACYL-[ACYL-CARRIER-PROTEIN] DEHYDRATASE"/>
    <property type="match status" value="1"/>
</dbReference>
<name>A0A128F882_9GAMM</name>
<dbReference type="InterPro" id="IPR029069">
    <property type="entry name" value="HotDog_dom_sf"/>
</dbReference>
<dbReference type="SUPFAM" id="SSF54637">
    <property type="entry name" value="Thioesterase/thiol ester dehydrase-isomerase"/>
    <property type="match status" value="1"/>
</dbReference>
<keyword evidence="1 2" id="KW-0456">Lyase</keyword>
<protein>
    <submittedName>
        <fullName evidence="2">3-hydroxyacyl-[acyl-carrier-protein] dehydratase FabZ</fullName>
        <ecNumber evidence="2">4.2.1.59</ecNumber>
    </submittedName>
</protein>
<organism evidence="2 3">
    <name type="scientific">Grimontia celer</name>
    <dbReference type="NCBI Taxonomy" id="1796497"/>
    <lineage>
        <taxon>Bacteria</taxon>
        <taxon>Pseudomonadati</taxon>
        <taxon>Pseudomonadota</taxon>
        <taxon>Gammaproteobacteria</taxon>
        <taxon>Vibrionales</taxon>
        <taxon>Vibrionaceae</taxon>
        <taxon>Grimontia</taxon>
    </lineage>
</organism>
<evidence type="ECO:0000313" key="2">
    <source>
        <dbReference type="EMBL" id="CZF83017.1"/>
    </source>
</evidence>
<gene>
    <name evidence="2" type="primary">fabZ_1</name>
    <name evidence="2" type="ORF">GCE9029_03582</name>
</gene>
<keyword evidence="3" id="KW-1185">Reference proteome</keyword>
<accession>A0A128F882</accession>
<dbReference type="Gene3D" id="3.10.129.10">
    <property type="entry name" value="Hotdog Thioesterase"/>
    <property type="match status" value="1"/>
</dbReference>
<dbReference type="EMBL" id="FIZX01000002">
    <property type="protein sequence ID" value="CZF83017.1"/>
    <property type="molecule type" value="Genomic_DNA"/>
</dbReference>